<dbReference type="PANTHER" id="PTHR46566:SF1">
    <property type="entry name" value="1-PHOSPHOFRUCTOKINASE"/>
    <property type="match status" value="1"/>
</dbReference>
<keyword evidence="3 7" id="KW-0547">Nucleotide-binding</keyword>
<feature type="domain" description="Carbohydrate kinase PfkB" evidence="9">
    <location>
        <begin position="22"/>
        <end position="299"/>
    </location>
</feature>
<keyword evidence="2 7" id="KW-0808">Transferase</keyword>
<dbReference type="EMBL" id="AECQ01000041">
    <property type="protein sequence ID" value="EFW23521.1"/>
    <property type="molecule type" value="Genomic_DNA"/>
</dbReference>
<evidence type="ECO:0000256" key="2">
    <source>
        <dbReference type="ARBA" id="ARBA00022679"/>
    </source>
</evidence>
<dbReference type="SUPFAM" id="SSF53613">
    <property type="entry name" value="Ribokinase-like"/>
    <property type="match status" value="1"/>
</dbReference>
<dbReference type="GO" id="GO:0005524">
    <property type="term" value="F:ATP binding"/>
    <property type="evidence" value="ECO:0007669"/>
    <property type="project" value="UniProtKB-UniRule"/>
</dbReference>
<comment type="catalytic activity">
    <reaction evidence="7">
        <text>D-tagatofuranose 6-phosphate + ATP = D-tagatofuranose 1,6-bisphosphate + ADP + H(+)</text>
        <dbReference type="Rhea" id="RHEA:12420"/>
        <dbReference type="ChEBI" id="CHEBI:15378"/>
        <dbReference type="ChEBI" id="CHEBI:30616"/>
        <dbReference type="ChEBI" id="CHEBI:58694"/>
        <dbReference type="ChEBI" id="CHEBI:58695"/>
        <dbReference type="ChEBI" id="CHEBI:456216"/>
        <dbReference type="EC" id="2.7.1.144"/>
    </reaction>
</comment>
<dbReference type="STRING" id="706433.HMPREF9430_02019"/>
<dbReference type="HOGENOM" id="CLU_050013_1_0_9"/>
<dbReference type="GO" id="GO:0005829">
    <property type="term" value="C:cytosol"/>
    <property type="evidence" value="ECO:0007669"/>
    <property type="project" value="TreeGrafter"/>
</dbReference>
<evidence type="ECO:0000256" key="1">
    <source>
        <dbReference type="ARBA" id="ARBA00005380"/>
    </source>
</evidence>
<comment type="caution">
    <text evidence="10">The sequence shown here is derived from an EMBL/GenBank/DDBJ whole genome shotgun (WGS) entry which is preliminary data.</text>
</comment>
<name>E7MR28_9FIRM</name>
<dbReference type="GO" id="GO:0044281">
    <property type="term" value="P:small molecule metabolic process"/>
    <property type="evidence" value="ECO:0007669"/>
    <property type="project" value="UniProtKB-ARBA"/>
</dbReference>
<dbReference type="NCBIfam" id="TIGR03168">
    <property type="entry name" value="1-PFK"/>
    <property type="match status" value="1"/>
</dbReference>
<keyword evidence="11" id="KW-1185">Reference proteome</keyword>
<dbReference type="PANTHER" id="PTHR46566">
    <property type="entry name" value="1-PHOSPHOFRUCTOKINASE-RELATED"/>
    <property type="match status" value="1"/>
</dbReference>
<dbReference type="GO" id="GO:0009024">
    <property type="term" value="F:tagatose-6-phosphate kinase activity"/>
    <property type="evidence" value="ECO:0007669"/>
    <property type="project" value="UniProtKB-EC"/>
</dbReference>
<evidence type="ECO:0000256" key="6">
    <source>
        <dbReference type="ARBA" id="ARBA00047745"/>
    </source>
</evidence>
<reference evidence="10 11" key="1">
    <citation type="submission" date="2010-08" db="EMBL/GenBank/DDBJ databases">
        <authorList>
            <person name="Weinstock G."/>
            <person name="Sodergren E."/>
            <person name="Clifton S."/>
            <person name="Fulton L."/>
            <person name="Fulton B."/>
            <person name="Courtney L."/>
            <person name="Fronick C."/>
            <person name="Harrison M."/>
            <person name="Strong C."/>
            <person name="Farmer C."/>
            <person name="Delahaunty K."/>
            <person name="Markovic C."/>
            <person name="Hall O."/>
            <person name="Minx P."/>
            <person name="Tomlinson C."/>
            <person name="Mitreva M."/>
            <person name="Hou S."/>
            <person name="Chen J."/>
            <person name="Wollam A."/>
            <person name="Pepin K.H."/>
            <person name="Johnson M."/>
            <person name="Bhonagiri V."/>
            <person name="Zhang X."/>
            <person name="Suruliraj S."/>
            <person name="Warren W."/>
            <person name="Chinwalla A."/>
            <person name="Mardis E.R."/>
            <person name="Wilson R.K."/>
        </authorList>
    </citation>
    <scope>NUCLEOTIDE SEQUENCE [LARGE SCALE GENOMIC DNA]</scope>
    <source>
        <strain evidence="10 11">F0204</strain>
    </source>
</reference>
<dbReference type="InterPro" id="IPR022463">
    <property type="entry name" value="1-PFruKinase"/>
</dbReference>
<comment type="function">
    <text evidence="8">Catalyzes the ATP-dependent phosphorylation of fructose-l-phosphate to fructose-l,6-bisphosphate.</text>
</comment>
<keyword evidence="7" id="KW-0423">Lactose metabolism</keyword>
<evidence type="ECO:0000259" key="9">
    <source>
        <dbReference type="Pfam" id="PF00294"/>
    </source>
</evidence>
<evidence type="ECO:0000256" key="4">
    <source>
        <dbReference type="ARBA" id="ARBA00022777"/>
    </source>
</evidence>
<dbReference type="InterPro" id="IPR017583">
    <property type="entry name" value="Tagatose/fructose_Pkinase"/>
</dbReference>
<dbReference type="GO" id="GO:0005988">
    <property type="term" value="P:lactose metabolic process"/>
    <property type="evidence" value="ECO:0007669"/>
    <property type="project" value="UniProtKB-KW"/>
</dbReference>
<evidence type="ECO:0000313" key="10">
    <source>
        <dbReference type="EMBL" id="EFW23521.1"/>
    </source>
</evidence>
<dbReference type="CDD" id="cd01164">
    <property type="entry name" value="FruK_PfkB_like"/>
    <property type="match status" value="1"/>
</dbReference>
<dbReference type="Gene3D" id="3.40.1190.20">
    <property type="match status" value="1"/>
</dbReference>
<comment type="similarity">
    <text evidence="1">Belongs to the carbohydrate kinase pfkB family.</text>
</comment>
<dbReference type="EC" id="2.7.1.144" evidence="7"/>
<proteinExistence type="inferred from homology"/>
<keyword evidence="5 7" id="KW-0067">ATP-binding</keyword>
<evidence type="ECO:0000256" key="3">
    <source>
        <dbReference type="ARBA" id="ARBA00022741"/>
    </source>
</evidence>
<dbReference type="GO" id="GO:0008662">
    <property type="term" value="F:1-phosphofructokinase activity"/>
    <property type="evidence" value="ECO:0007669"/>
    <property type="project" value="UniProtKB-UniRule"/>
</dbReference>
<dbReference type="Proteomes" id="UP000004097">
    <property type="component" value="Unassembled WGS sequence"/>
</dbReference>
<comment type="similarity">
    <text evidence="7">Belongs to the carbohydrate kinase PfkB family. LacC subfamily.</text>
</comment>
<dbReference type="GO" id="GO:2001059">
    <property type="term" value="P:D-tagatose 6-phosphate catabolic process"/>
    <property type="evidence" value="ECO:0007669"/>
    <property type="project" value="UniProtKB-UniPathway"/>
</dbReference>
<dbReference type="InterPro" id="IPR002173">
    <property type="entry name" value="Carboh/pur_kinase_PfkB_CS"/>
</dbReference>
<sequence length="314" mass="34535">MWTFFSFIILERGMCMIYTVTMNPSLDYIVQLETFKEGKLNRSIFEQIDVGGKGINVSIALKHLGRISTPLGYLAGFTGDEIERRVSSHGLIPDFIKLEHGESRINIKMKHEIETEINASGPTVEKDDIEKLYVKLEHLTDGDVLILSGSMAAGVDQNFYADVMKFLAGRKIRIIVDAGGSVLKTVLPYCPYLIKPNQKELSEIFNIDVLENQMEEYACKLVSMGAQNVLVSLGDQGALLVNHKVYRCSAPSGEVINSVGAGDSMVAAFLTSKLNGEDDQTALEKSVAMGSATAFSYGIADQEAVDLLYKEMVK</sequence>
<dbReference type="PROSITE" id="PS00584">
    <property type="entry name" value="PFKB_KINASES_2"/>
    <property type="match status" value="1"/>
</dbReference>
<dbReference type="PIRSF" id="PIRSF000535">
    <property type="entry name" value="1PFK/6PFK/LacC"/>
    <property type="match status" value="1"/>
</dbReference>
<accession>E7MR28</accession>
<dbReference type="GO" id="GO:0016052">
    <property type="term" value="P:carbohydrate catabolic process"/>
    <property type="evidence" value="ECO:0007669"/>
    <property type="project" value="UniProtKB-ARBA"/>
</dbReference>
<evidence type="ECO:0000313" key="11">
    <source>
        <dbReference type="Proteomes" id="UP000004097"/>
    </source>
</evidence>
<dbReference type="Pfam" id="PF00294">
    <property type="entry name" value="PfkB"/>
    <property type="match status" value="1"/>
</dbReference>
<dbReference type="UniPathway" id="UPA00704">
    <property type="reaction ID" value="UER00715"/>
</dbReference>
<dbReference type="AlphaFoldDB" id="E7MR28"/>
<dbReference type="InterPro" id="IPR011611">
    <property type="entry name" value="PfkB_dom"/>
</dbReference>
<dbReference type="NCBIfam" id="TIGR03828">
    <property type="entry name" value="pfkB"/>
    <property type="match status" value="1"/>
</dbReference>
<comment type="pathway">
    <text evidence="7">Carbohydrate metabolism; D-tagatose 6-phosphate degradation; D-glyceraldehyde 3-phosphate and glycerone phosphate from D-tagatose 6-phosphate: step 1/2.</text>
</comment>
<evidence type="ECO:0000256" key="5">
    <source>
        <dbReference type="ARBA" id="ARBA00022840"/>
    </source>
</evidence>
<organism evidence="10 11">
    <name type="scientific">Solobacterium moorei F0204</name>
    <dbReference type="NCBI Taxonomy" id="706433"/>
    <lineage>
        <taxon>Bacteria</taxon>
        <taxon>Bacillati</taxon>
        <taxon>Bacillota</taxon>
        <taxon>Erysipelotrichia</taxon>
        <taxon>Erysipelotrichales</taxon>
        <taxon>Erysipelotrichaceae</taxon>
        <taxon>Solobacterium</taxon>
    </lineage>
</organism>
<dbReference type="FunFam" id="3.40.1190.20:FF:000001">
    <property type="entry name" value="Phosphofructokinase"/>
    <property type="match status" value="1"/>
</dbReference>
<protein>
    <recommendedName>
        <fullName evidence="7">Tagatose-6-phosphate kinase</fullName>
        <ecNumber evidence="7">2.7.1.144</ecNumber>
    </recommendedName>
</protein>
<evidence type="ECO:0000256" key="7">
    <source>
        <dbReference type="PIRNR" id="PIRNR000535"/>
    </source>
</evidence>
<gene>
    <name evidence="10" type="primary">pfkB</name>
    <name evidence="10" type="ORF">HMPREF9430_02019</name>
</gene>
<dbReference type="InterPro" id="IPR029056">
    <property type="entry name" value="Ribokinase-like"/>
</dbReference>
<comment type="catalytic activity">
    <reaction evidence="6 8">
        <text>beta-D-fructose 1-phosphate + ATP = beta-D-fructose 1,6-bisphosphate + ADP + H(+)</text>
        <dbReference type="Rhea" id="RHEA:14213"/>
        <dbReference type="ChEBI" id="CHEBI:15378"/>
        <dbReference type="ChEBI" id="CHEBI:30616"/>
        <dbReference type="ChEBI" id="CHEBI:32966"/>
        <dbReference type="ChEBI" id="CHEBI:138881"/>
        <dbReference type="ChEBI" id="CHEBI:456216"/>
        <dbReference type="EC" id="2.7.1.56"/>
    </reaction>
</comment>
<keyword evidence="4 8" id="KW-0418">Kinase</keyword>
<evidence type="ECO:0000256" key="8">
    <source>
        <dbReference type="RuleBase" id="RU369061"/>
    </source>
</evidence>
<dbReference type="eggNOG" id="COG1105">
    <property type="taxonomic scope" value="Bacteria"/>
</dbReference>